<dbReference type="Pfam" id="PF02683">
    <property type="entry name" value="DsbD_TM"/>
    <property type="match status" value="1"/>
</dbReference>
<feature type="transmembrane region" description="Helical" evidence="18">
    <location>
        <begin position="337"/>
        <end position="358"/>
    </location>
</feature>
<feature type="transmembrane region" description="Helical" evidence="18">
    <location>
        <begin position="299"/>
        <end position="331"/>
    </location>
</feature>
<comment type="subcellular location">
    <subcellularLocation>
        <location evidence="1 18">Cell inner membrane</location>
        <topology evidence="1 18">Multi-pass membrane protein</topology>
    </subcellularLocation>
</comment>
<comment type="function">
    <text evidence="18">Required to facilitate the formation of correct disulfide bonds in some periplasmic proteins and for the assembly of the periplasmic c-type cytochromes. Acts by transferring electrons from cytoplasmic thioredoxin to the periplasm. This transfer involves a cascade of disulfide bond formation and reduction steps.</text>
</comment>
<dbReference type="NCBIfam" id="NF001419">
    <property type="entry name" value="PRK00293.1"/>
    <property type="match status" value="1"/>
</dbReference>
<keyword evidence="9 18" id="KW-0249">Electron transport</keyword>
<evidence type="ECO:0000313" key="20">
    <source>
        <dbReference type="EMBL" id="NRF66429.1"/>
    </source>
</evidence>
<keyword evidence="8 18" id="KW-0201">Cytochrome c-type biogenesis</keyword>
<dbReference type="PANTHER" id="PTHR32234:SF0">
    <property type="entry name" value="THIOL:DISULFIDE INTERCHANGE PROTEIN DSBD"/>
    <property type="match status" value="1"/>
</dbReference>
<dbReference type="Proteomes" id="UP000737171">
    <property type="component" value="Unassembled WGS sequence"/>
</dbReference>
<dbReference type="EMBL" id="JABRWJ010000002">
    <property type="protein sequence ID" value="NRF66429.1"/>
    <property type="molecule type" value="Genomic_DNA"/>
</dbReference>
<name>A0ABX2EBD1_9BURK</name>
<keyword evidence="7 18" id="KW-0732">Signal</keyword>
<feature type="disulfide bond" description="Redox-active" evidence="18">
    <location>
        <begin position="507"/>
        <end position="510"/>
    </location>
</feature>
<evidence type="ECO:0000256" key="6">
    <source>
        <dbReference type="ARBA" id="ARBA00022692"/>
    </source>
</evidence>
<evidence type="ECO:0000256" key="2">
    <source>
        <dbReference type="ARBA" id="ARBA00007241"/>
    </source>
</evidence>
<dbReference type="InterPro" id="IPR035671">
    <property type="entry name" value="DsbD_gamma"/>
</dbReference>
<dbReference type="InterPro" id="IPR028250">
    <property type="entry name" value="DsbDN"/>
</dbReference>
<feature type="chain" id="PRO_5044945999" description="Thiol:disulfide interchange protein DsbD" evidence="18">
    <location>
        <begin position="30"/>
        <end position="592"/>
    </location>
</feature>
<dbReference type="Pfam" id="PF13899">
    <property type="entry name" value="Thioredoxin_7"/>
    <property type="match status" value="1"/>
</dbReference>
<dbReference type="InterPro" id="IPR003834">
    <property type="entry name" value="Cyt_c_assmbl_TM_dom"/>
</dbReference>
<keyword evidence="6 18" id="KW-0812">Transmembrane</keyword>
<keyword evidence="15 18" id="KW-0676">Redox-active center</keyword>
<feature type="transmembrane region" description="Helical" evidence="18">
    <location>
        <begin position="177"/>
        <end position="210"/>
    </location>
</feature>
<reference evidence="20 21" key="1">
    <citation type="submission" date="2020-05" db="EMBL/GenBank/DDBJ databases">
        <title>Aquincola sp. isolate from soil.</title>
        <authorList>
            <person name="Han J."/>
            <person name="Kim D.-U."/>
        </authorList>
    </citation>
    <scope>NUCLEOTIDE SEQUENCE [LARGE SCALE GENOMIC DNA]</scope>
    <source>
        <strain evidence="20 21">S2</strain>
    </source>
</reference>
<proteinExistence type="inferred from homology"/>
<evidence type="ECO:0000256" key="10">
    <source>
        <dbReference type="ARBA" id="ARBA00022989"/>
    </source>
</evidence>
<protein>
    <recommendedName>
        <fullName evidence="18">Thiol:disulfide interchange protein DsbD</fullName>
        <ecNumber evidence="18">1.8.1.8</ecNumber>
    </recommendedName>
    <alternativeName>
        <fullName evidence="18">Protein-disulfide reductase</fullName>
        <shortName evidence="18">Disulfide reductase</shortName>
    </alternativeName>
</protein>
<feature type="disulfide bond" description="Redox-active" evidence="18">
    <location>
        <begin position="197"/>
        <end position="319"/>
    </location>
</feature>
<dbReference type="CDD" id="cd02953">
    <property type="entry name" value="DsbDgamma"/>
    <property type="match status" value="1"/>
</dbReference>
<organism evidence="20 21">
    <name type="scientific">Pseudaquabacterium terrae</name>
    <dbReference type="NCBI Taxonomy" id="2732868"/>
    <lineage>
        <taxon>Bacteria</taxon>
        <taxon>Pseudomonadati</taxon>
        <taxon>Pseudomonadota</taxon>
        <taxon>Betaproteobacteria</taxon>
        <taxon>Burkholderiales</taxon>
        <taxon>Sphaerotilaceae</taxon>
        <taxon>Pseudaquabacterium</taxon>
    </lineage>
</organism>
<evidence type="ECO:0000256" key="5">
    <source>
        <dbReference type="ARBA" id="ARBA00022519"/>
    </source>
</evidence>
<evidence type="ECO:0000256" key="1">
    <source>
        <dbReference type="ARBA" id="ARBA00004429"/>
    </source>
</evidence>
<evidence type="ECO:0000256" key="3">
    <source>
        <dbReference type="ARBA" id="ARBA00022448"/>
    </source>
</evidence>
<dbReference type="SUPFAM" id="SSF74863">
    <property type="entry name" value="Thiol:disulfide interchange protein DsbD, N-terminal domain (DsbD-alpha)"/>
    <property type="match status" value="1"/>
</dbReference>
<dbReference type="InterPro" id="IPR017937">
    <property type="entry name" value="Thioredoxin_CS"/>
</dbReference>
<gene>
    <name evidence="18 20" type="primary">dsbD</name>
    <name evidence="20" type="ORF">HLB44_05485</name>
</gene>
<dbReference type="SUPFAM" id="SSF52833">
    <property type="entry name" value="Thioredoxin-like"/>
    <property type="match status" value="1"/>
</dbReference>
<evidence type="ECO:0000256" key="12">
    <source>
        <dbReference type="ARBA" id="ARBA00023027"/>
    </source>
</evidence>
<dbReference type="HAMAP" id="MF_00399">
    <property type="entry name" value="DbsD"/>
    <property type="match status" value="1"/>
</dbReference>
<dbReference type="Gene3D" id="3.40.30.10">
    <property type="entry name" value="Glutaredoxin"/>
    <property type="match status" value="1"/>
</dbReference>
<evidence type="ECO:0000256" key="18">
    <source>
        <dbReference type="HAMAP-Rule" id="MF_00399"/>
    </source>
</evidence>
<evidence type="ECO:0000256" key="9">
    <source>
        <dbReference type="ARBA" id="ARBA00022982"/>
    </source>
</evidence>
<evidence type="ECO:0000256" key="4">
    <source>
        <dbReference type="ARBA" id="ARBA00022475"/>
    </source>
</evidence>
<feature type="domain" description="Thioredoxin" evidence="19">
    <location>
        <begin position="439"/>
        <end position="592"/>
    </location>
</feature>
<evidence type="ECO:0000313" key="21">
    <source>
        <dbReference type="Proteomes" id="UP000737171"/>
    </source>
</evidence>
<dbReference type="PANTHER" id="PTHR32234">
    <property type="entry name" value="THIOL:DISULFIDE INTERCHANGE PROTEIN DSBD"/>
    <property type="match status" value="1"/>
</dbReference>
<evidence type="ECO:0000256" key="14">
    <source>
        <dbReference type="ARBA" id="ARBA00023157"/>
    </source>
</evidence>
<keyword evidence="14 18" id="KW-1015">Disulfide bond</keyword>
<feature type="transmembrane region" description="Helical" evidence="18">
    <location>
        <begin position="402"/>
        <end position="423"/>
    </location>
</feature>
<dbReference type="GO" id="GO:0047134">
    <property type="term" value="F:protein-disulfide reductase [NAD(P)H] activity"/>
    <property type="evidence" value="ECO:0007669"/>
    <property type="project" value="UniProtKB-EC"/>
</dbReference>
<comment type="catalytic activity">
    <reaction evidence="17 18">
        <text>[protein]-dithiol + NADP(+) = [protein]-disulfide + NADPH + H(+)</text>
        <dbReference type="Rhea" id="RHEA:18753"/>
        <dbReference type="Rhea" id="RHEA-COMP:10593"/>
        <dbReference type="Rhea" id="RHEA-COMP:10594"/>
        <dbReference type="ChEBI" id="CHEBI:15378"/>
        <dbReference type="ChEBI" id="CHEBI:29950"/>
        <dbReference type="ChEBI" id="CHEBI:50058"/>
        <dbReference type="ChEBI" id="CHEBI:57783"/>
        <dbReference type="ChEBI" id="CHEBI:58349"/>
        <dbReference type="EC" id="1.8.1.8"/>
    </reaction>
</comment>
<evidence type="ECO:0000256" key="8">
    <source>
        <dbReference type="ARBA" id="ARBA00022748"/>
    </source>
</evidence>
<dbReference type="PROSITE" id="PS51352">
    <property type="entry name" value="THIOREDOXIN_2"/>
    <property type="match status" value="1"/>
</dbReference>
<dbReference type="RefSeq" id="WP_173121498.1">
    <property type="nucleotide sequence ID" value="NZ_JABRWJ010000002.1"/>
</dbReference>
<feature type="disulfide bond" description="Redox-active" evidence="18">
    <location>
        <begin position="126"/>
        <end position="132"/>
    </location>
</feature>
<feature type="transmembrane region" description="Helical" evidence="18">
    <location>
        <begin position="258"/>
        <end position="278"/>
    </location>
</feature>
<dbReference type="InterPro" id="IPR036249">
    <property type="entry name" value="Thioredoxin-like_sf"/>
</dbReference>
<dbReference type="InterPro" id="IPR036929">
    <property type="entry name" value="DsbDN_sf"/>
</dbReference>
<dbReference type="Pfam" id="PF11412">
    <property type="entry name" value="DsbD_N"/>
    <property type="match status" value="1"/>
</dbReference>
<feature type="transmembrane region" description="Helical" evidence="18">
    <location>
        <begin position="222"/>
        <end position="246"/>
    </location>
</feature>
<feature type="signal peptide" evidence="18">
    <location>
        <begin position="1"/>
        <end position="29"/>
    </location>
</feature>
<comment type="catalytic activity">
    <reaction evidence="16 18">
        <text>[protein]-dithiol + NAD(+) = [protein]-disulfide + NADH + H(+)</text>
        <dbReference type="Rhea" id="RHEA:18749"/>
        <dbReference type="Rhea" id="RHEA-COMP:10593"/>
        <dbReference type="Rhea" id="RHEA-COMP:10594"/>
        <dbReference type="ChEBI" id="CHEBI:15378"/>
        <dbReference type="ChEBI" id="CHEBI:29950"/>
        <dbReference type="ChEBI" id="CHEBI:50058"/>
        <dbReference type="ChEBI" id="CHEBI:57540"/>
        <dbReference type="ChEBI" id="CHEBI:57945"/>
        <dbReference type="EC" id="1.8.1.8"/>
    </reaction>
</comment>
<keyword evidence="12 18" id="KW-0520">NAD</keyword>
<dbReference type="EC" id="1.8.1.8" evidence="18"/>
<comment type="caution">
    <text evidence="20">The sequence shown here is derived from an EMBL/GenBank/DDBJ whole genome shotgun (WGS) entry which is preliminary data.</text>
</comment>
<evidence type="ECO:0000256" key="17">
    <source>
        <dbReference type="ARBA" id="ARBA00047804"/>
    </source>
</evidence>
<keyword evidence="11 18" id="KW-0560">Oxidoreductase</keyword>
<dbReference type="PROSITE" id="PS00194">
    <property type="entry name" value="THIOREDOXIN_1"/>
    <property type="match status" value="1"/>
</dbReference>
<keyword evidence="13 18" id="KW-0472">Membrane</keyword>
<dbReference type="InterPro" id="IPR022910">
    <property type="entry name" value="Thiol_diS_interchange_DbsD"/>
</dbReference>
<dbReference type="InterPro" id="IPR013766">
    <property type="entry name" value="Thioredoxin_domain"/>
</dbReference>
<feature type="transmembrane region" description="Helical" evidence="18">
    <location>
        <begin position="435"/>
        <end position="454"/>
    </location>
</feature>
<evidence type="ECO:0000256" key="11">
    <source>
        <dbReference type="ARBA" id="ARBA00023002"/>
    </source>
</evidence>
<keyword evidence="21" id="KW-1185">Reference proteome</keyword>
<keyword evidence="5 18" id="KW-0997">Cell inner membrane</keyword>
<feature type="transmembrane region" description="Helical" evidence="18">
    <location>
        <begin position="379"/>
        <end position="396"/>
    </location>
</feature>
<sequence length="592" mass="62482" precursor="true">MSFRVHRPFQALAALLLIGLLLLTGMARAADDFLEPEKAFRFTARALSATEAELSFQVAPGYYLYRERFAFAADGATLGEPNIPAGKVKYDENFQKNVETLRGELRIVLPLTAAGPYTLRITSQGCADAGLCYPPMISQARLDTAAVTAATSTSPGTTAASSWGDGSMVESALQSGHFWRIVGVFLLVGVLLSLTPCVLPMLPILSSIIVGTQRAPSRGRGLMLAASYSLGMALVYTALGVAAGLAGEGFAAALQTPWAIGAFAALLAVFSLAMFDVYELRLPARFTSRVSHQCNRLKAGQLAGVFMMGGLSALIVSPCVSAPLAGALLFISQSRDLVLGGGALFALAMGMSVPLLVLGGSSGRWMPKSGPWMFGVKRLCGALMLAVAIWIAQPVLPAAAVLALWGVLLVVVGVLLVRPLAAAPGGASRTWPRRGLGAAALALGALQLIAAATGGRDPLQPWAHWTEAGAQSREALRFVRVRSVAELDAALAGAQRPVMLDFYADWCVSCKEMERFTFRNAEVARRLGPALLLKADVTGNTAEDRALLRRFRLFGPPGTLFFDAGGREIGSARVVGFQSAGRFQRSLEQAGL</sequence>
<comment type="similarity">
    <text evidence="2 18">Belongs to the thioredoxin family. DsbD subfamily.</text>
</comment>
<evidence type="ECO:0000256" key="13">
    <source>
        <dbReference type="ARBA" id="ARBA00023136"/>
    </source>
</evidence>
<keyword evidence="10 18" id="KW-1133">Transmembrane helix</keyword>
<evidence type="ECO:0000256" key="7">
    <source>
        <dbReference type="ARBA" id="ARBA00022729"/>
    </source>
</evidence>
<evidence type="ECO:0000256" key="16">
    <source>
        <dbReference type="ARBA" id="ARBA00047388"/>
    </source>
</evidence>
<dbReference type="Gene3D" id="2.60.40.1250">
    <property type="entry name" value="Thiol:disulfide interchange protein DsbD, N-terminal domain"/>
    <property type="match status" value="1"/>
</dbReference>
<evidence type="ECO:0000259" key="19">
    <source>
        <dbReference type="PROSITE" id="PS51352"/>
    </source>
</evidence>
<evidence type="ECO:0000256" key="15">
    <source>
        <dbReference type="ARBA" id="ARBA00023284"/>
    </source>
</evidence>
<accession>A0ABX2EBD1</accession>
<keyword evidence="4 18" id="KW-1003">Cell membrane</keyword>
<keyword evidence="3 18" id="KW-0813">Transport</keyword>